<keyword evidence="4" id="KW-1185">Reference proteome</keyword>
<dbReference type="Gene3D" id="3.30.420.10">
    <property type="entry name" value="Ribonuclease H-like superfamily/Ribonuclease H"/>
    <property type="match status" value="1"/>
</dbReference>
<dbReference type="EMBL" id="RBED01000128">
    <property type="protein sequence ID" value="RNL51407.1"/>
    <property type="molecule type" value="Genomic_DNA"/>
</dbReference>
<evidence type="ECO:0000259" key="2">
    <source>
        <dbReference type="PROSITE" id="PS50994"/>
    </source>
</evidence>
<organism evidence="3 4">
    <name type="scientific">Arthrobacter oryzae</name>
    <dbReference type="NCBI Taxonomy" id="409290"/>
    <lineage>
        <taxon>Bacteria</taxon>
        <taxon>Bacillati</taxon>
        <taxon>Actinomycetota</taxon>
        <taxon>Actinomycetes</taxon>
        <taxon>Micrococcales</taxon>
        <taxon>Micrococcaceae</taxon>
        <taxon>Arthrobacter</taxon>
    </lineage>
</organism>
<feature type="domain" description="Integrase catalytic" evidence="2">
    <location>
        <begin position="246"/>
        <end position="465"/>
    </location>
</feature>
<accession>A0A3N0BS08</accession>
<dbReference type="InterPro" id="IPR036397">
    <property type="entry name" value="RNaseH_sf"/>
</dbReference>
<dbReference type="SUPFAM" id="SSF53098">
    <property type="entry name" value="Ribonuclease H-like"/>
    <property type="match status" value="1"/>
</dbReference>
<dbReference type="Proteomes" id="UP000273807">
    <property type="component" value="Unassembled WGS sequence"/>
</dbReference>
<proteinExistence type="predicted"/>
<dbReference type="PROSITE" id="PS50994">
    <property type="entry name" value="INTEGRASE"/>
    <property type="match status" value="1"/>
</dbReference>
<comment type="caution">
    <text evidence="3">The sequence shown here is derived from an EMBL/GenBank/DDBJ whole genome shotgun (WGS) entry which is preliminary data.</text>
</comment>
<dbReference type="GO" id="GO:0015074">
    <property type="term" value="P:DNA integration"/>
    <property type="evidence" value="ECO:0007669"/>
    <property type="project" value="InterPro"/>
</dbReference>
<dbReference type="Pfam" id="PF09299">
    <property type="entry name" value="Mu-transpos_C"/>
    <property type="match status" value="1"/>
</dbReference>
<dbReference type="OrthoDB" id="52928at2"/>
<protein>
    <recommendedName>
        <fullName evidence="2">Integrase catalytic domain-containing protein</fullName>
    </recommendedName>
</protein>
<dbReference type="InterPro" id="IPR012337">
    <property type="entry name" value="RNaseH-like_sf"/>
</dbReference>
<dbReference type="RefSeq" id="WP_123256467.1">
    <property type="nucleotide sequence ID" value="NZ_RBED01000128.1"/>
</dbReference>
<name>A0A3N0BS08_9MICC</name>
<dbReference type="AlphaFoldDB" id="A0A3N0BS08"/>
<evidence type="ECO:0000256" key="1">
    <source>
        <dbReference type="SAM" id="MobiDB-lite"/>
    </source>
</evidence>
<reference evidence="3 4" key="1">
    <citation type="submission" date="2018-10" db="EMBL/GenBank/DDBJ databases">
        <title>Genome sequencing of Arthrobacter oryzae TNB02.</title>
        <authorList>
            <person name="Cho Y.-J."/>
            <person name="Cho A."/>
            <person name="Kim O.-S."/>
        </authorList>
    </citation>
    <scope>NUCLEOTIDE SEQUENCE [LARGE SCALE GENOMIC DNA]</scope>
    <source>
        <strain evidence="3 4">TNB02</strain>
    </source>
</reference>
<gene>
    <name evidence="3" type="ORF">D7003_16240</name>
</gene>
<dbReference type="InterPro" id="IPR015378">
    <property type="entry name" value="Transposase-like_Mu_C"/>
</dbReference>
<evidence type="ECO:0000313" key="4">
    <source>
        <dbReference type="Proteomes" id="UP000273807"/>
    </source>
</evidence>
<dbReference type="InterPro" id="IPR001584">
    <property type="entry name" value="Integrase_cat-core"/>
</dbReference>
<dbReference type="GO" id="GO:0003676">
    <property type="term" value="F:nucleic acid binding"/>
    <property type="evidence" value="ECO:0007669"/>
    <property type="project" value="InterPro"/>
</dbReference>
<feature type="region of interest" description="Disordered" evidence="1">
    <location>
        <begin position="649"/>
        <end position="672"/>
    </location>
</feature>
<sequence>MFSVHIGQEIKLDDGNYLITGLSRGNLKLRNLDDQDYCVIHITEVVQRMIEAPSPASTRVYDDPAVLDTISEKERKRADLLAVHLLELIDGTPPPPETQPRPEYDPDQFSLSERIERKVRELQPLGCTYSARTLRRKLDDYREAGEAGLIDRRGSRRDDPFRKLDPRVRDALISVIAAERDASTGSRERLSLRLEKRLLRDYPGQKVQVPSRTTLWRYESFFAKGKSTFGSAANRRSAANPPERMFSSRPAIMPGHEVQVDTSDFDILVLGDDGKPERVKLVIFLDKATRSIISTGVRRVATKGFDLACMLAQCLVPGPLRPVITAFNEFELAEMPWAAGLSAEEVGKYDTARPFIVPSRILTDNGADYLSAPFRSSCQIHGISITECSIRTPTDKPNVERAFDAIKTLFAQYLPGYTGGEVSRRGRSPEKDPGLLDVYSLNALFERWVTVVYQNRPQDGLRDPLCPGVVHTPNSMYMAMFDATGFVPLPLTADDYIAMMPIVYRTIQLDGIQIHYRRYDSPYLQRYRLSPSYTTGHKRKWAIRIDPNNPAAVWVQNPEDSSWIQCNWMNQDAFGKPFSAEFRRNARDIAANLGVVGDLQSGRVIEKVLAATRAEKAKMRAAEKRQASVQKLAHDAGMPDIVVRRPDLLVPSESPDNEDPTVGVFDPNQEFL</sequence>
<evidence type="ECO:0000313" key="3">
    <source>
        <dbReference type="EMBL" id="RNL51407.1"/>
    </source>
</evidence>